<dbReference type="Gene3D" id="2.160.20.80">
    <property type="entry name" value="E3 ubiquitin-protein ligase SopA"/>
    <property type="match status" value="1"/>
</dbReference>
<dbReference type="InterPro" id="IPR027417">
    <property type="entry name" value="P-loop_NTPase"/>
</dbReference>
<dbReference type="EMBL" id="JAAAIN010001030">
    <property type="protein sequence ID" value="KAG0307965.1"/>
    <property type="molecule type" value="Genomic_DNA"/>
</dbReference>
<gene>
    <name evidence="4" type="ORF">BGZ97_000221</name>
</gene>
<evidence type="ECO:0000259" key="3">
    <source>
        <dbReference type="Pfam" id="PF23948"/>
    </source>
</evidence>
<evidence type="ECO:0000313" key="5">
    <source>
        <dbReference type="Proteomes" id="UP000823405"/>
    </source>
</evidence>
<evidence type="ECO:0000313" key="4">
    <source>
        <dbReference type="EMBL" id="KAG0307965.1"/>
    </source>
</evidence>
<dbReference type="InterPro" id="IPR007111">
    <property type="entry name" value="NACHT_NTPase"/>
</dbReference>
<feature type="region of interest" description="Disordered" evidence="1">
    <location>
        <begin position="1"/>
        <end position="21"/>
    </location>
</feature>
<proteinExistence type="predicted"/>
<evidence type="ECO:0000259" key="2">
    <source>
        <dbReference type="Pfam" id="PF05729"/>
    </source>
</evidence>
<protein>
    <recommendedName>
        <fullName evidence="6">NACHT domain-containing protein</fullName>
    </recommendedName>
</protein>
<feature type="domain" description="NACHT" evidence="2">
    <location>
        <begin position="578"/>
        <end position="739"/>
    </location>
</feature>
<feature type="domain" description="Arm-like repeat" evidence="3">
    <location>
        <begin position="117"/>
        <end position="491"/>
    </location>
</feature>
<evidence type="ECO:0008006" key="6">
    <source>
        <dbReference type="Google" id="ProtNLM"/>
    </source>
</evidence>
<organism evidence="4 5">
    <name type="scientific">Linnemannia gamsii</name>
    <dbReference type="NCBI Taxonomy" id="64522"/>
    <lineage>
        <taxon>Eukaryota</taxon>
        <taxon>Fungi</taxon>
        <taxon>Fungi incertae sedis</taxon>
        <taxon>Mucoromycota</taxon>
        <taxon>Mortierellomycotina</taxon>
        <taxon>Mortierellomycetes</taxon>
        <taxon>Mortierellales</taxon>
        <taxon>Mortierellaceae</taxon>
        <taxon>Linnemannia</taxon>
    </lineage>
</organism>
<accession>A0A9P6R3K6</accession>
<dbReference type="SUPFAM" id="SSF141571">
    <property type="entry name" value="Pentapeptide repeat-like"/>
    <property type="match status" value="1"/>
</dbReference>
<dbReference type="Pfam" id="PF05729">
    <property type="entry name" value="NACHT"/>
    <property type="match status" value="1"/>
</dbReference>
<sequence length="1069" mass="120762">MTKESCRTSAELSPHGAQSTTSDNVDIKLSISSTYINRPTFKTQQSALSTKPHLNIFSQNVDNPTILIDLPEYGARINTTPQLALCIGLLSKIDDAANQQEDQSQVLSCENAPQIAWLKSMKQDSVEQERLRRIGNCMVEEFAKDASKDSTKIAEMVLLGPLLDKEHYRRLLSCTITAFDHSVLLDVDMLQGLVQLIQSAPSEALLPDDLVKILRVLRVRLQETHGQSSEHSYHLTSALARVLDVMAEHKVRDLDRVEEHEPLSGVLSGLEGNSDPYLMYQACYAFQALQYVPNNESPLQAVLRHSTGVADGLIKVTAVFKLDLSAVLEGLDNLQEAIGSVAEVAGTVYKGVNSLMESGRGIFASMKEVCGSGQKQPWYAAIHAAYAFVQTGQLRDLNILIYEAPCRRDPLFQWGICRLLGDIASDEIWDITARLQAVDLLGDLYKNDADWVRDESVNTWMLSIIRQLCASTHQTVSTKAEALLKDLNWDQGTNTANSPPYPLRNRLSLPSTSPLLTRVLDIPDVEYSLHQLKMQRLDEHRRGVYIPPQAKPNLQAPDNTVFPLMERVQKFLSGEQQVFLVLGDSGAGKSTFNLELERTLWKNYKKYGPIPLHVSLPTIDNPAQDLIEKQLQYHNFSREQILEMKLRREFILICDGYDESQLKVNIYNTNQFNQSMQWKVKLVISCRTQYLGQDYRSRFQPQPVPVHRYQRTMMDDFQEAVVAAFSKSQIQQYVDEYVKNLPNIDPIQNKPSWTAEEYMDKLTKIPNLMDLVSNPFLLTLALDALPSIFASKKDLSAIRITRVQLYDSFVKRWLEVNRMRLEASPLSSEERSELDMLIEDNFLYHGIHYQKDLATAIFIDHAGNPVVNYTHLRDKNTWKAAFFSPNGQVKLLRESSTVKRSGAFFRFLHRTLLEYFYSRTIYDPLDYDTHADESDEQEPICEPMACLARMNIVKEPSILQFLAERVPQDPSFQQQLLDAIEQSKTDAKVAQAAANAISILVKAGVSFNGADLRGVKIPGADLSDGQFDSTQFQGGDLMGVNLSKSWLRQADLSHAQLEGVQFGELPYLK</sequence>
<dbReference type="Proteomes" id="UP000823405">
    <property type="component" value="Unassembled WGS sequence"/>
</dbReference>
<keyword evidence="5" id="KW-1185">Reference proteome</keyword>
<dbReference type="InterPro" id="IPR001646">
    <property type="entry name" value="5peptide_repeat"/>
</dbReference>
<reference evidence="4" key="1">
    <citation type="journal article" date="2020" name="Fungal Divers.">
        <title>Resolving the Mortierellaceae phylogeny through synthesis of multi-gene phylogenetics and phylogenomics.</title>
        <authorList>
            <person name="Vandepol N."/>
            <person name="Liber J."/>
            <person name="Desiro A."/>
            <person name="Na H."/>
            <person name="Kennedy M."/>
            <person name="Barry K."/>
            <person name="Grigoriev I.V."/>
            <person name="Miller A.N."/>
            <person name="O'Donnell K."/>
            <person name="Stajich J.E."/>
            <person name="Bonito G."/>
        </authorList>
    </citation>
    <scope>NUCLEOTIDE SEQUENCE</scope>
    <source>
        <strain evidence="4">NVP60</strain>
    </source>
</reference>
<dbReference type="AlphaFoldDB" id="A0A9P6R3K6"/>
<dbReference type="Gene3D" id="3.40.50.300">
    <property type="entry name" value="P-loop containing nucleotide triphosphate hydrolases"/>
    <property type="match status" value="1"/>
</dbReference>
<feature type="non-terminal residue" evidence="4">
    <location>
        <position position="1069"/>
    </location>
</feature>
<comment type="caution">
    <text evidence="4">The sequence shown here is derived from an EMBL/GenBank/DDBJ whole genome shotgun (WGS) entry which is preliminary data.</text>
</comment>
<dbReference type="OrthoDB" id="538223at2759"/>
<dbReference type="Pfam" id="PF00805">
    <property type="entry name" value="Pentapeptide"/>
    <property type="match status" value="1"/>
</dbReference>
<dbReference type="Pfam" id="PF23948">
    <property type="entry name" value="ARM_5"/>
    <property type="match status" value="1"/>
</dbReference>
<evidence type="ECO:0000256" key="1">
    <source>
        <dbReference type="SAM" id="MobiDB-lite"/>
    </source>
</evidence>
<name>A0A9P6R3K6_9FUNG</name>
<feature type="compositionally biased region" description="Polar residues" evidence="1">
    <location>
        <begin position="7"/>
        <end position="21"/>
    </location>
</feature>
<dbReference type="InterPro" id="IPR056251">
    <property type="entry name" value="Arm_rpt_dom"/>
</dbReference>